<accession>A0A2V5H6K6</accession>
<dbReference type="EMBL" id="KZ825130">
    <property type="protein sequence ID" value="PYI19865.1"/>
    <property type="molecule type" value="Genomic_DNA"/>
</dbReference>
<protein>
    <submittedName>
        <fullName evidence="1">Uncharacterized protein</fullName>
    </submittedName>
</protein>
<dbReference type="OMA" id="AGPTGWK"/>
<dbReference type="AlphaFoldDB" id="A0A2V5H6K6"/>
<keyword evidence="2" id="KW-1185">Reference proteome</keyword>
<name>A0A2V5H6K6_ASPV1</name>
<evidence type="ECO:0000313" key="2">
    <source>
        <dbReference type="Proteomes" id="UP000249829"/>
    </source>
</evidence>
<gene>
    <name evidence="1" type="ORF">BO99DRAFT_432222</name>
</gene>
<evidence type="ECO:0000313" key="1">
    <source>
        <dbReference type="EMBL" id="PYI19865.1"/>
    </source>
</evidence>
<organism evidence="1 2">
    <name type="scientific">Aspergillus violaceofuscus (strain CBS 115571)</name>
    <dbReference type="NCBI Taxonomy" id="1450538"/>
    <lineage>
        <taxon>Eukaryota</taxon>
        <taxon>Fungi</taxon>
        <taxon>Dikarya</taxon>
        <taxon>Ascomycota</taxon>
        <taxon>Pezizomycotina</taxon>
        <taxon>Eurotiomycetes</taxon>
        <taxon>Eurotiomycetidae</taxon>
        <taxon>Eurotiales</taxon>
        <taxon>Aspergillaceae</taxon>
        <taxon>Aspergillus</taxon>
    </lineage>
</organism>
<sequence length="637" mass="71862">MSGPPEGVVWFPKKLFSIWWDSTLDISDTERMKELKREGEDFNRFLWVDITVNAKVEDKDKPKKKHPRTEFAVGGPTASYDKISALYGRDATNPTRVVALHQDGNLFAQPEQAYLVHFPMPTPVERFLWLDLTYAIRGIPFAIPYSPKLYTQPERDLLPEQIDRAGLEIMPEKTIVDNPSHEALFQGSDAETKRAKEDLRRWLDSCQGKGPQDQLAKAGDLDALAKKYNIDRNPKYYRAEVDQEDLRKSSSGTFQESLKKWMLDFWAENRPHLFGNQKHAGSATLVAEKWSQEISEKPEFKDITIQSLLAQTNTGEREKFVKALSDAINAGPTGWKVVPKPKLGPVDSFGAAVTEMGVFLKLEFGDVFEFDLGKWVLKMADWNRFGKWIYPDCPVQPKDDELCGLPKYTPWPWCQRRALLFSPGGQPDSNVTGHIDFATNPTFGLGLGHADVTLRLDVTELMCILPMPGEIYTRQGEGEIGYQNVSAKGEKGRPIDFYSRDLVLAFPTREVMTSAATKDVTPDHGIITYNGKTFPDIIKREYGLVLNYKITESTPWEKQLALFMVQILAIAADAIPVVGPLVSFTIYMGGNSIIDAAWISQYENSSPPVFALLYSQRSNVAKYKAKVAPKFKFNLNP</sequence>
<dbReference type="Proteomes" id="UP000249829">
    <property type="component" value="Unassembled WGS sequence"/>
</dbReference>
<reference evidence="1 2" key="1">
    <citation type="submission" date="2018-02" db="EMBL/GenBank/DDBJ databases">
        <title>The genomes of Aspergillus section Nigri reveals drivers in fungal speciation.</title>
        <authorList>
            <consortium name="DOE Joint Genome Institute"/>
            <person name="Vesth T.C."/>
            <person name="Nybo J."/>
            <person name="Theobald S."/>
            <person name="Brandl J."/>
            <person name="Frisvad J.C."/>
            <person name="Nielsen K.F."/>
            <person name="Lyhne E.K."/>
            <person name="Kogle M.E."/>
            <person name="Kuo A."/>
            <person name="Riley R."/>
            <person name="Clum A."/>
            <person name="Nolan M."/>
            <person name="Lipzen A."/>
            <person name="Salamov A."/>
            <person name="Henrissat B."/>
            <person name="Wiebenga A."/>
            <person name="De vries R.P."/>
            <person name="Grigoriev I.V."/>
            <person name="Mortensen U.H."/>
            <person name="Andersen M.R."/>
            <person name="Baker S.E."/>
        </authorList>
    </citation>
    <scope>NUCLEOTIDE SEQUENCE [LARGE SCALE GENOMIC DNA]</scope>
    <source>
        <strain evidence="1 2">CBS 115571</strain>
    </source>
</reference>
<proteinExistence type="predicted"/>